<dbReference type="SUPFAM" id="SSF53901">
    <property type="entry name" value="Thiolase-like"/>
    <property type="match status" value="1"/>
</dbReference>
<proteinExistence type="predicted"/>
<evidence type="ECO:0000259" key="6">
    <source>
        <dbReference type="PROSITE" id="PS52004"/>
    </source>
</evidence>
<dbReference type="GO" id="GO:0033068">
    <property type="term" value="P:macrolide biosynthetic process"/>
    <property type="evidence" value="ECO:0007669"/>
    <property type="project" value="UniProtKB-ARBA"/>
</dbReference>
<dbReference type="KEGG" id="stcm:SCMC78_67950"/>
<dbReference type="InterPro" id="IPR020806">
    <property type="entry name" value="PKS_PP-bd"/>
</dbReference>
<dbReference type="PROSITE" id="PS52004">
    <property type="entry name" value="KS3_2"/>
    <property type="match status" value="1"/>
</dbReference>
<evidence type="ECO:0000259" key="5">
    <source>
        <dbReference type="PROSITE" id="PS50075"/>
    </source>
</evidence>
<dbReference type="GO" id="GO:0004315">
    <property type="term" value="F:3-oxoacyl-[acyl-carrier-protein] synthase activity"/>
    <property type="evidence" value="ECO:0007669"/>
    <property type="project" value="InterPro"/>
</dbReference>
<dbReference type="SMART" id="SM00825">
    <property type="entry name" value="PKS_KS"/>
    <property type="match status" value="1"/>
</dbReference>
<dbReference type="GO" id="GO:0071770">
    <property type="term" value="P:DIM/DIP cell wall layer assembly"/>
    <property type="evidence" value="ECO:0007669"/>
    <property type="project" value="TreeGrafter"/>
</dbReference>
<dbReference type="RefSeq" id="WP_408054680.1">
    <property type="nucleotide sequence ID" value="NZ_AP035884.1"/>
</dbReference>
<dbReference type="EMBL" id="AP035884">
    <property type="protein sequence ID" value="BFP56988.1"/>
    <property type="molecule type" value="Genomic_DNA"/>
</dbReference>
<keyword evidence="4" id="KW-0012">Acyltransferase</keyword>
<evidence type="ECO:0000313" key="7">
    <source>
        <dbReference type="EMBL" id="BFP56988.1"/>
    </source>
</evidence>
<dbReference type="Gene3D" id="3.40.47.10">
    <property type="match status" value="1"/>
</dbReference>
<dbReference type="PROSITE" id="PS00606">
    <property type="entry name" value="KS3_1"/>
    <property type="match status" value="1"/>
</dbReference>
<dbReference type="InterPro" id="IPR050091">
    <property type="entry name" value="PKS_NRPS_Biosynth_Enz"/>
</dbReference>
<evidence type="ECO:0000256" key="1">
    <source>
        <dbReference type="ARBA" id="ARBA00022450"/>
    </source>
</evidence>
<dbReference type="Pfam" id="PF00550">
    <property type="entry name" value="PP-binding"/>
    <property type="match status" value="1"/>
</dbReference>
<keyword evidence="2" id="KW-0597">Phosphoprotein</keyword>
<keyword evidence="3" id="KW-0808">Transferase</keyword>
<dbReference type="PANTHER" id="PTHR43775">
    <property type="entry name" value="FATTY ACID SYNTHASE"/>
    <property type="match status" value="1"/>
</dbReference>
<organism evidence="7">
    <name type="scientific">Streptomyces sp. CMC78</name>
    <dbReference type="NCBI Taxonomy" id="3231512"/>
    <lineage>
        <taxon>Bacteria</taxon>
        <taxon>Bacillati</taxon>
        <taxon>Actinomycetota</taxon>
        <taxon>Actinomycetes</taxon>
        <taxon>Kitasatosporales</taxon>
        <taxon>Streptomycetaceae</taxon>
        <taxon>Streptomyces</taxon>
    </lineage>
</organism>
<evidence type="ECO:0000256" key="4">
    <source>
        <dbReference type="ARBA" id="ARBA00023315"/>
    </source>
</evidence>
<dbReference type="SMART" id="SM00823">
    <property type="entry name" value="PKS_PP"/>
    <property type="match status" value="1"/>
</dbReference>
<dbReference type="GO" id="GO:0004312">
    <property type="term" value="F:fatty acid synthase activity"/>
    <property type="evidence" value="ECO:0007669"/>
    <property type="project" value="TreeGrafter"/>
</dbReference>
<dbReference type="GO" id="GO:0005886">
    <property type="term" value="C:plasma membrane"/>
    <property type="evidence" value="ECO:0007669"/>
    <property type="project" value="TreeGrafter"/>
</dbReference>
<dbReference type="InterPro" id="IPR018201">
    <property type="entry name" value="Ketoacyl_synth_AS"/>
</dbReference>
<dbReference type="PANTHER" id="PTHR43775:SF37">
    <property type="entry name" value="SI:DKEY-61P9.11"/>
    <property type="match status" value="1"/>
</dbReference>
<dbReference type="FunFam" id="3.40.47.10:FF:000019">
    <property type="entry name" value="Polyketide synthase type I"/>
    <property type="match status" value="1"/>
</dbReference>
<dbReference type="GO" id="GO:0006633">
    <property type="term" value="P:fatty acid biosynthetic process"/>
    <property type="evidence" value="ECO:0007669"/>
    <property type="project" value="InterPro"/>
</dbReference>
<dbReference type="InterPro" id="IPR032821">
    <property type="entry name" value="PKS_assoc"/>
</dbReference>
<dbReference type="CDD" id="cd00833">
    <property type="entry name" value="PKS"/>
    <property type="match status" value="1"/>
</dbReference>
<evidence type="ECO:0000256" key="3">
    <source>
        <dbReference type="ARBA" id="ARBA00022679"/>
    </source>
</evidence>
<name>A0AB33KYD6_9ACTN</name>
<dbReference type="SUPFAM" id="SSF47336">
    <property type="entry name" value="ACP-like"/>
    <property type="match status" value="1"/>
</dbReference>
<reference evidence="7" key="1">
    <citation type="submission" date="2024-07" db="EMBL/GenBank/DDBJ databases">
        <title>Complete genome sequences of cellulolytic bacteria, Kitasatospora sp. CMC57 and Streptomyces sp. CMC78, isolated from Japanese agricultural soil.</title>
        <authorList>
            <person name="Hashimoto T."/>
            <person name="Ito M."/>
            <person name="Iwamoto M."/>
            <person name="Fukahori D."/>
            <person name="Shoda T."/>
            <person name="Sakoda M."/>
            <person name="Morohoshi T."/>
            <person name="Mitsuboshi M."/>
            <person name="Nishizawa T."/>
        </authorList>
    </citation>
    <scope>NUCLEOTIDE SEQUENCE</scope>
    <source>
        <strain evidence="7">CMC78</strain>
    </source>
</reference>
<keyword evidence="1" id="KW-0596">Phosphopantetheine</keyword>
<evidence type="ECO:0000256" key="2">
    <source>
        <dbReference type="ARBA" id="ARBA00022553"/>
    </source>
</evidence>
<dbReference type="Pfam" id="PF02801">
    <property type="entry name" value="Ketoacyl-synt_C"/>
    <property type="match status" value="1"/>
</dbReference>
<dbReference type="Gene3D" id="1.10.1200.10">
    <property type="entry name" value="ACP-like"/>
    <property type="match status" value="1"/>
</dbReference>
<dbReference type="InterPro" id="IPR016039">
    <property type="entry name" value="Thiolase-like"/>
</dbReference>
<evidence type="ECO:0008006" key="8">
    <source>
        <dbReference type="Google" id="ProtNLM"/>
    </source>
</evidence>
<dbReference type="InterPro" id="IPR009081">
    <property type="entry name" value="PP-bd_ACP"/>
</dbReference>
<dbReference type="Pfam" id="PF16197">
    <property type="entry name" value="KAsynt_C_assoc"/>
    <property type="match status" value="1"/>
</dbReference>
<dbReference type="InterPro" id="IPR036736">
    <property type="entry name" value="ACP-like_sf"/>
</dbReference>
<sequence>MKDAVHRLLVERAAARGGLPVERVDLDAPFDTYGFTSVDAVALSAELEDLLDRDLPPTVLWQYPTIRELTDFLTGDPARPPAGPVEAAPGAGAAGGPYGDTDLAIVGLGCRLPGGVGTPAGLWELLRSGVDAVGTVPDGRWDAYRRLSPGHAAAVDRTPRHGSFLDEDQLAGFDADFFGISPAEAAAMDPQQRILLEVAWEALEHAGLPADRPAADRTGVYVGACGDDHGRAALEDLPSITARTGTGSAMSVIANRLSYALDLRGPSMTVDTACSSSLVALHLARRGLLAGECDTALVGGVNLLLSPGVTLNFADGGVLSPGGRCRPFSASADGYVRGEGCLVVVVRRLDDALRDGDRVLAVLRATGTNQDGRSNGLMAPNPAAQEALIREVWAGSGLDPAEAGYVEAHGTGTPLGDPIEASALGAALGGGRSAGSPLRIGSVKSNLGHLEGAAGLLGLAKCVLALHHGLIPPTLHHDAPNPLIPMADRGLSVVDRPVAWPPGGRPRTAGVSSFGFGGANAHAVLVEAPLPQPVSIPE</sequence>
<dbReference type="InterPro" id="IPR014030">
    <property type="entry name" value="Ketoacyl_synth_N"/>
</dbReference>
<feature type="domain" description="Carrier" evidence="5">
    <location>
        <begin position="1"/>
        <end position="77"/>
    </location>
</feature>
<dbReference type="GO" id="GO:0005737">
    <property type="term" value="C:cytoplasm"/>
    <property type="evidence" value="ECO:0007669"/>
    <property type="project" value="TreeGrafter"/>
</dbReference>
<feature type="domain" description="Ketosynthase family 3 (KS3)" evidence="6">
    <location>
        <begin position="100"/>
        <end position="527"/>
    </location>
</feature>
<dbReference type="Pfam" id="PF00109">
    <property type="entry name" value="ketoacyl-synt"/>
    <property type="match status" value="1"/>
</dbReference>
<dbReference type="InterPro" id="IPR020841">
    <property type="entry name" value="PKS_Beta-ketoAc_synthase_dom"/>
</dbReference>
<dbReference type="AlphaFoldDB" id="A0AB33KYD6"/>
<dbReference type="PROSITE" id="PS50075">
    <property type="entry name" value="CARRIER"/>
    <property type="match status" value="1"/>
</dbReference>
<gene>
    <name evidence="7" type="ORF">SCMC78_67950</name>
</gene>
<dbReference type="InterPro" id="IPR014031">
    <property type="entry name" value="Ketoacyl_synth_C"/>
</dbReference>
<dbReference type="GO" id="GO:0031177">
    <property type="term" value="F:phosphopantetheine binding"/>
    <property type="evidence" value="ECO:0007669"/>
    <property type="project" value="InterPro"/>
</dbReference>
<accession>A0AB33KYD6</accession>
<protein>
    <recommendedName>
        <fullName evidence="8">Carrier domain-containing protein</fullName>
    </recommendedName>
</protein>